<protein>
    <recommendedName>
        <fullName evidence="2">H-type lectin domain-containing protein</fullName>
    </recommendedName>
</protein>
<dbReference type="SUPFAM" id="SSF141086">
    <property type="entry name" value="Agglutinin HPA-like"/>
    <property type="match status" value="1"/>
</dbReference>
<dbReference type="GO" id="GO:0007155">
    <property type="term" value="P:cell adhesion"/>
    <property type="evidence" value="ECO:0007669"/>
    <property type="project" value="InterPro"/>
</dbReference>
<dbReference type="KEGG" id="gsn:YC6258_01101"/>
<dbReference type="EMBL" id="CP007142">
    <property type="protein sequence ID" value="AJQ93149.1"/>
    <property type="molecule type" value="Genomic_DNA"/>
</dbReference>
<feature type="chain" id="PRO_5002183861" description="H-type lectin domain-containing protein" evidence="1">
    <location>
        <begin position="23"/>
        <end position="114"/>
    </location>
</feature>
<feature type="domain" description="H-type lectin" evidence="2">
    <location>
        <begin position="44"/>
        <end position="92"/>
    </location>
</feature>
<dbReference type="HOGENOM" id="CLU_2117570_0_0_6"/>
<sequence length="114" mass="12232">MKKIITLSAAVLAFIASSWIFAASLNIQSGTILLYSDRASSTWQLVTFDEPFSAVPDVVAQTVTYAGSDDPNIRIQNVSKSGFEIRFDEQNTASGSRADGSHATESVSWIAVGK</sequence>
<keyword evidence="1" id="KW-0732">Signal</keyword>
<evidence type="ECO:0000256" key="1">
    <source>
        <dbReference type="SAM" id="SignalP"/>
    </source>
</evidence>
<keyword evidence="4" id="KW-1185">Reference proteome</keyword>
<proteinExistence type="predicted"/>
<dbReference type="Pfam" id="PF09458">
    <property type="entry name" value="H_lectin"/>
    <property type="match status" value="1"/>
</dbReference>
<feature type="signal peptide" evidence="1">
    <location>
        <begin position="1"/>
        <end position="22"/>
    </location>
</feature>
<evidence type="ECO:0000313" key="4">
    <source>
        <dbReference type="Proteomes" id="UP000032266"/>
    </source>
</evidence>
<name>A0A0C5VSA0_9GAMM</name>
<organism evidence="3 4">
    <name type="scientific">Gynuella sunshinyii YC6258</name>
    <dbReference type="NCBI Taxonomy" id="1445510"/>
    <lineage>
        <taxon>Bacteria</taxon>
        <taxon>Pseudomonadati</taxon>
        <taxon>Pseudomonadota</taxon>
        <taxon>Gammaproteobacteria</taxon>
        <taxon>Oceanospirillales</taxon>
        <taxon>Saccharospirillaceae</taxon>
        <taxon>Gynuella</taxon>
    </lineage>
</organism>
<dbReference type="InterPro" id="IPR019019">
    <property type="entry name" value="H-type_lectin_domain"/>
</dbReference>
<accession>A0A0C5VSA0</accession>
<dbReference type="AlphaFoldDB" id="A0A0C5VSA0"/>
<gene>
    <name evidence="3" type="ORF">YC6258_01101</name>
</gene>
<dbReference type="RefSeq" id="WP_052830063.1">
    <property type="nucleotide sequence ID" value="NZ_CP007142.1"/>
</dbReference>
<dbReference type="Proteomes" id="UP000032266">
    <property type="component" value="Chromosome"/>
</dbReference>
<dbReference type="GO" id="GO:0030246">
    <property type="term" value="F:carbohydrate binding"/>
    <property type="evidence" value="ECO:0007669"/>
    <property type="project" value="InterPro"/>
</dbReference>
<evidence type="ECO:0000313" key="3">
    <source>
        <dbReference type="EMBL" id="AJQ93149.1"/>
    </source>
</evidence>
<reference evidence="3 4" key="1">
    <citation type="submission" date="2014-01" db="EMBL/GenBank/DDBJ databases">
        <title>Full genme sequencing of cellulolytic bacterium Gynuella sunshinyii YC6258T gen. nov., sp. nov.</title>
        <authorList>
            <person name="Khan H."/>
            <person name="Chung E.J."/>
            <person name="Chung Y.R."/>
        </authorList>
    </citation>
    <scope>NUCLEOTIDE SEQUENCE [LARGE SCALE GENOMIC DNA]</scope>
    <source>
        <strain evidence="3 4">YC6258</strain>
    </source>
</reference>
<evidence type="ECO:0000259" key="2">
    <source>
        <dbReference type="Pfam" id="PF09458"/>
    </source>
</evidence>
<dbReference type="Gene3D" id="2.60.40.2080">
    <property type="match status" value="1"/>
</dbReference>
<dbReference type="InterPro" id="IPR037221">
    <property type="entry name" value="H-type_lectin_dom_sf"/>
</dbReference>